<comment type="caution">
    <text evidence="2">The sequence shown here is derived from an EMBL/GenBank/DDBJ whole genome shotgun (WGS) entry which is preliminary data.</text>
</comment>
<dbReference type="EMBL" id="JABWDY010034021">
    <property type="protein sequence ID" value="KAF5183001.1"/>
    <property type="molecule type" value="Genomic_DNA"/>
</dbReference>
<evidence type="ECO:0000313" key="2">
    <source>
        <dbReference type="EMBL" id="KAF5183001.1"/>
    </source>
</evidence>
<protein>
    <submittedName>
        <fullName evidence="2">Uncharacterized protein</fullName>
    </submittedName>
</protein>
<evidence type="ECO:0000256" key="1">
    <source>
        <dbReference type="SAM" id="MobiDB-lite"/>
    </source>
</evidence>
<gene>
    <name evidence="2" type="ORF">FRX31_027412</name>
</gene>
<accession>A0A7J6VE79</accession>
<organism evidence="2 3">
    <name type="scientific">Thalictrum thalictroides</name>
    <name type="common">Rue-anemone</name>
    <name type="synonym">Anemone thalictroides</name>
    <dbReference type="NCBI Taxonomy" id="46969"/>
    <lineage>
        <taxon>Eukaryota</taxon>
        <taxon>Viridiplantae</taxon>
        <taxon>Streptophyta</taxon>
        <taxon>Embryophyta</taxon>
        <taxon>Tracheophyta</taxon>
        <taxon>Spermatophyta</taxon>
        <taxon>Magnoliopsida</taxon>
        <taxon>Ranunculales</taxon>
        <taxon>Ranunculaceae</taxon>
        <taxon>Thalictroideae</taxon>
        <taxon>Thalictrum</taxon>
    </lineage>
</organism>
<dbReference type="OrthoDB" id="2002328at2759"/>
<keyword evidence="3" id="KW-1185">Reference proteome</keyword>
<feature type="region of interest" description="Disordered" evidence="1">
    <location>
        <begin position="469"/>
        <end position="490"/>
    </location>
</feature>
<evidence type="ECO:0000313" key="3">
    <source>
        <dbReference type="Proteomes" id="UP000554482"/>
    </source>
</evidence>
<proteinExistence type="predicted"/>
<dbReference type="Proteomes" id="UP000554482">
    <property type="component" value="Unassembled WGS sequence"/>
</dbReference>
<name>A0A7J6VE79_THATH</name>
<dbReference type="AlphaFoldDB" id="A0A7J6VE79"/>
<reference evidence="2 3" key="1">
    <citation type="submission" date="2020-06" db="EMBL/GenBank/DDBJ databases">
        <title>Transcriptomic and genomic resources for Thalictrum thalictroides and T. hernandezii: Facilitating candidate gene discovery in an emerging model plant lineage.</title>
        <authorList>
            <person name="Arias T."/>
            <person name="Riano-Pachon D.M."/>
            <person name="Di Stilio V.S."/>
        </authorList>
    </citation>
    <scope>NUCLEOTIDE SEQUENCE [LARGE SCALE GENOMIC DNA]</scope>
    <source>
        <strain evidence="3">cv. WT478/WT964</strain>
        <tissue evidence="2">Leaves</tissue>
    </source>
</reference>
<sequence>MERIGVMDQRGKTTVLVEGKAFDLVKQNQASPEFLFVEKGPNGVFKGNVAEATARWLGKLLCQLSMEENEPGIAFRTVEDQKAITGTVRRNRGGFYLQVVIVNRRGRKNFQSLCFPAGMNRKGWALMGSAIRTFVDPKSQQMRQQVGRITDPMASKAKSGNRGSYADVCYTNPKERKTANGVSVHSRCGLLHASWWITSVMCSTDCRNPDWEWVERSIKGIFHQANLKLVREGGAMVFLNSEVEVAKIINMPPLTTWNGSQDITFTHIPENGPGFQGKDNEPIIPYSQLSLNLEEAESSKRQRRKNGKGPVSVLPFKQLWRHGNFQRGRSKSRSKSRPRTILRRNTEIVENSQVVEIMAIQEDRMMAEESFSDSREESRDENHVSMLSTDFAKNKTQIAESLLNCNTKEDIVNLIHWLIIPLAKEVGMTTSLSQEGQQRLFSELIQSKKTDCVENQGDKVVATNEEGIHPQKEANGDGMSHRVNYVDHVD</sequence>